<evidence type="ECO:0000256" key="2">
    <source>
        <dbReference type="ARBA" id="ARBA00023180"/>
    </source>
</evidence>
<reference evidence="5" key="1">
    <citation type="journal article" date="2016" name="G3 (Bethesda)">
        <title>First Draft Assembly and Annotation of the Genome of a California Endemic Oak Quercus lobata Nee (Fagaceae).</title>
        <authorList>
            <person name="Sork V.L."/>
            <person name="Fitz-Gibbon S.T."/>
            <person name="Puiu D."/>
            <person name="Crepeau M."/>
            <person name="Gugger P.F."/>
            <person name="Sherman R."/>
            <person name="Stevens K."/>
            <person name="Langley C.H."/>
            <person name="Pellegrini M."/>
            <person name="Salzberg S.L."/>
        </authorList>
    </citation>
    <scope>NUCLEOTIDE SEQUENCE [LARGE SCALE GENOMIC DNA]</scope>
    <source>
        <strain evidence="5">cv. SW786</strain>
    </source>
</reference>
<sequence length="520" mass="57144">MDSMRVCCVLVLLIVSLVRHPALVVGGGGVLRCDFPAIYNFGDSNSDTGGISAALSEIHAPNGETFFGHPSGRACDGRLIIDFIANELKLLYLSAYLDSLGTNFRHGANFATGGSSIRPGGYGPFHLGIQTSQFIQFKSRTTALYNQLSPNSRETPLLKTRLSRPKDFSKAIYTFDIGQNDLGFGFQYTTIEEVRLSIPNILSQLSQAVHLLYKEGAIVFRVHNTGPIVCLPYSVIYQSKSGNLDQIGCVKPQNKVAQEFNRQLKDMVFQLRAQLPNAAFTYVDVFSAKYDLISNAKNEAIYNFGDSNSDTGGISSAALKEVPTPNGETFFGHPSGRFCDGRLIIDFLVRAAAQELKLPFLTVHTCMDSLGTNFWHGANFATGGSSILPGGYSPFHLGIQISQFKQFKSRNLDQIGCVKHWNEVAKDKVFRLRAQLPNATFTYVDVHSAKSALVSNAKNEGFVDPFEFCFGSFYGYRHIMCGKKATVNGTIYGNPCDNPSMHISWDGINYSEAANLWIAK</sequence>
<dbReference type="Pfam" id="PF00657">
    <property type="entry name" value="Lipase_GDSL"/>
    <property type="match status" value="2"/>
</dbReference>
<comment type="similarity">
    <text evidence="1">Belongs to the 'GDSL' lipolytic enzyme family.</text>
</comment>
<dbReference type="FunCoup" id="A0A7N2KYY5">
    <property type="interactions" value="67"/>
</dbReference>
<reference evidence="4" key="2">
    <citation type="submission" date="2021-01" db="UniProtKB">
        <authorList>
            <consortium name="EnsemblPlants"/>
        </authorList>
    </citation>
    <scope>IDENTIFICATION</scope>
</reference>
<evidence type="ECO:0000313" key="4">
    <source>
        <dbReference type="EnsemblPlants" id="QL02p076414:mrna"/>
    </source>
</evidence>
<dbReference type="Gramene" id="QL02p076414:mrna">
    <property type="protein sequence ID" value="QL02p076414:mrna"/>
    <property type="gene ID" value="QL02p076414"/>
</dbReference>
<dbReference type="InParanoid" id="A0A7N2KYY5"/>
<keyword evidence="5" id="KW-1185">Reference proteome</keyword>
<dbReference type="InterPro" id="IPR036514">
    <property type="entry name" value="SGNH_hydro_sf"/>
</dbReference>
<proteinExistence type="inferred from homology"/>
<protein>
    <submittedName>
        <fullName evidence="4">Uncharacterized protein</fullName>
    </submittedName>
</protein>
<dbReference type="Proteomes" id="UP000594261">
    <property type="component" value="Chromosome 2"/>
</dbReference>
<feature type="signal peptide" evidence="3">
    <location>
        <begin position="1"/>
        <end position="26"/>
    </location>
</feature>
<evidence type="ECO:0000313" key="5">
    <source>
        <dbReference type="Proteomes" id="UP000594261"/>
    </source>
</evidence>
<name>A0A7N2KYY5_QUELO</name>
<dbReference type="PANTHER" id="PTHR22835:SF555">
    <property type="entry name" value="GDSL-LIKE LIPASE_ACYLHYDROLASE"/>
    <property type="match status" value="1"/>
</dbReference>
<keyword evidence="2" id="KW-0325">Glycoprotein</keyword>
<dbReference type="InterPro" id="IPR001087">
    <property type="entry name" value="GDSL"/>
</dbReference>
<dbReference type="GO" id="GO:0016788">
    <property type="term" value="F:hydrolase activity, acting on ester bonds"/>
    <property type="evidence" value="ECO:0007669"/>
    <property type="project" value="InterPro"/>
</dbReference>
<evidence type="ECO:0000256" key="3">
    <source>
        <dbReference type="SAM" id="SignalP"/>
    </source>
</evidence>
<accession>A0A7N2KYY5</accession>
<organism evidence="4 5">
    <name type="scientific">Quercus lobata</name>
    <name type="common">Valley oak</name>
    <dbReference type="NCBI Taxonomy" id="97700"/>
    <lineage>
        <taxon>Eukaryota</taxon>
        <taxon>Viridiplantae</taxon>
        <taxon>Streptophyta</taxon>
        <taxon>Embryophyta</taxon>
        <taxon>Tracheophyta</taxon>
        <taxon>Spermatophyta</taxon>
        <taxon>Magnoliopsida</taxon>
        <taxon>eudicotyledons</taxon>
        <taxon>Gunneridae</taxon>
        <taxon>Pentapetalae</taxon>
        <taxon>rosids</taxon>
        <taxon>fabids</taxon>
        <taxon>Fagales</taxon>
        <taxon>Fagaceae</taxon>
        <taxon>Quercus</taxon>
    </lineage>
</organism>
<dbReference type="Gene3D" id="3.40.50.1110">
    <property type="entry name" value="SGNH hydrolase"/>
    <property type="match status" value="3"/>
</dbReference>
<keyword evidence="3" id="KW-0732">Signal</keyword>
<dbReference type="EnsemblPlants" id="QL02p076414:mrna">
    <property type="protein sequence ID" value="QL02p076414:mrna"/>
    <property type="gene ID" value="QL02p076414"/>
</dbReference>
<dbReference type="AlphaFoldDB" id="A0A7N2KYY5"/>
<evidence type="ECO:0000256" key="1">
    <source>
        <dbReference type="ARBA" id="ARBA00008668"/>
    </source>
</evidence>
<dbReference type="PANTHER" id="PTHR22835">
    <property type="entry name" value="ZINC FINGER FYVE DOMAIN CONTAINING PROTEIN"/>
    <property type="match status" value="1"/>
</dbReference>
<feature type="chain" id="PRO_5029728230" evidence="3">
    <location>
        <begin position="27"/>
        <end position="520"/>
    </location>
</feature>